<dbReference type="PANTHER" id="PTHR22852">
    <property type="entry name" value="LETHAL 2 DENTICLELESS PROTEIN RETINOIC ACID-REGULATED NUCLEAR MATRIX-ASSOCIATED PROTEIN"/>
    <property type="match status" value="1"/>
</dbReference>
<dbReference type="PROSITE" id="PS50294">
    <property type="entry name" value="WD_REPEATS_REGION"/>
    <property type="match status" value="1"/>
</dbReference>
<reference evidence="6" key="2">
    <citation type="submission" date="2015-06" db="UniProtKB">
        <authorList>
            <consortium name="EnsemblMetazoa"/>
        </authorList>
    </citation>
    <scope>IDENTIFICATION</scope>
</reference>
<evidence type="ECO:0000313" key="6">
    <source>
        <dbReference type="EnsemblMetazoa" id="tetur28g01490.1"/>
    </source>
</evidence>
<dbReference type="SMART" id="SM00320">
    <property type="entry name" value="WD40"/>
    <property type="match status" value="5"/>
</dbReference>
<dbReference type="GO" id="GO:0007095">
    <property type="term" value="P:mitotic G2 DNA damage checkpoint signaling"/>
    <property type="evidence" value="ECO:0007669"/>
    <property type="project" value="TreeGrafter"/>
</dbReference>
<proteinExistence type="inferred from homology"/>
<evidence type="ECO:0000256" key="5">
    <source>
        <dbReference type="SAM" id="MobiDB-lite"/>
    </source>
</evidence>
<dbReference type="EMBL" id="CAEY01000740">
    <property type="status" value="NOT_ANNOTATED_CDS"/>
    <property type="molecule type" value="Genomic_DNA"/>
</dbReference>
<keyword evidence="7" id="KW-1185">Reference proteome</keyword>
<dbReference type="InterPro" id="IPR051865">
    <property type="entry name" value="WD-repeat_CDT2_adapter"/>
</dbReference>
<gene>
    <name evidence="6" type="primary">107368780</name>
</gene>
<dbReference type="Proteomes" id="UP000015104">
    <property type="component" value="Unassembled WGS sequence"/>
</dbReference>
<dbReference type="InterPro" id="IPR001680">
    <property type="entry name" value="WD40_rpt"/>
</dbReference>
<dbReference type="GO" id="GO:0030674">
    <property type="term" value="F:protein-macromolecule adaptor activity"/>
    <property type="evidence" value="ECO:0007669"/>
    <property type="project" value="TreeGrafter"/>
</dbReference>
<dbReference type="STRING" id="32264.T1KZG1"/>
<feature type="compositionally biased region" description="Basic residues" evidence="5">
    <location>
        <begin position="434"/>
        <end position="455"/>
    </location>
</feature>
<dbReference type="HOGENOM" id="CLU_567831_0_0_1"/>
<dbReference type="InterPro" id="IPR036322">
    <property type="entry name" value="WD40_repeat_dom_sf"/>
</dbReference>
<sequence length="481" mass="54647">MNVLNFYTNTQLRGNIGQRLSLDFKVAEIYCSHENHITYETEAISIESPILATAYDGGKHIASANEVGTVDLLDIHNLQSEYKWELHQNAIFDIKWRPDVSGQLLTASGDLSITLVDIFRPKDKIVAIEKSHICSVRSVDFHDSNVFASGARDGHVKVWDLRDCNAPVLDIPFAHVAETKISKRRYKRYRSCPANAVTSILFSGYHLFSGGASDGLIKVWDIRKQTSKIQPLKQMSFGGKSNFSDKQGYTSLVMSKGFLYASCSDKTVYCYSPYQEKIVGRYKGARINNYSKVSILNDEYLICGSMDKCACLWKIKHQQDGDQPILPSYILPENSEVDSVEAVNQMGLIFTGTDQGRLRRWTFEPLKPNENGNYTAYDKIEPYKEEKKEPITDIDSENFPTITVEDYETTHPVRSKRTKRNLFATPVRGEKRPVRNNKRRRSPRTLSPKGKKSRTKPSEPLTPITNYYQKLPKNDSPKGQS</sequence>
<evidence type="ECO:0000313" key="7">
    <source>
        <dbReference type="Proteomes" id="UP000015104"/>
    </source>
</evidence>
<comment type="similarity">
    <text evidence="3">Belongs to the WD repeat cdt2 family.</text>
</comment>
<evidence type="ECO:0000256" key="3">
    <source>
        <dbReference type="ARBA" id="ARBA00038344"/>
    </source>
</evidence>
<keyword evidence="2" id="KW-0833">Ubl conjugation pathway</keyword>
<dbReference type="SUPFAM" id="SSF50978">
    <property type="entry name" value="WD40 repeat-like"/>
    <property type="match status" value="1"/>
</dbReference>
<dbReference type="PANTHER" id="PTHR22852:SF0">
    <property type="entry name" value="DENTICLELESS PROTEIN HOMOLOG"/>
    <property type="match status" value="1"/>
</dbReference>
<reference evidence="7" key="1">
    <citation type="submission" date="2011-08" db="EMBL/GenBank/DDBJ databases">
        <authorList>
            <person name="Rombauts S."/>
        </authorList>
    </citation>
    <scope>NUCLEOTIDE SEQUENCE</scope>
    <source>
        <strain evidence="7">London</strain>
    </source>
</reference>
<evidence type="ECO:0000256" key="1">
    <source>
        <dbReference type="ARBA" id="ARBA00004906"/>
    </source>
</evidence>
<dbReference type="GO" id="GO:0005634">
    <property type="term" value="C:nucleus"/>
    <property type="evidence" value="ECO:0007669"/>
    <property type="project" value="TreeGrafter"/>
</dbReference>
<name>T1KZG1_TETUR</name>
<keyword evidence="4" id="KW-0853">WD repeat</keyword>
<protein>
    <submittedName>
        <fullName evidence="6">Uncharacterized protein</fullName>
    </submittedName>
</protein>
<accession>T1KZG1</accession>
<feature type="region of interest" description="Disordered" evidence="5">
    <location>
        <begin position="405"/>
        <end position="481"/>
    </location>
</feature>
<dbReference type="eggNOG" id="KOG0321">
    <property type="taxonomic scope" value="Eukaryota"/>
</dbReference>
<dbReference type="EnsemblMetazoa" id="tetur28g01490.1">
    <property type="protein sequence ID" value="tetur28g01490.1"/>
    <property type="gene ID" value="tetur28g01490"/>
</dbReference>
<feature type="repeat" description="WD" evidence="4">
    <location>
        <begin position="129"/>
        <end position="162"/>
    </location>
</feature>
<dbReference type="AlphaFoldDB" id="T1KZG1"/>
<dbReference type="PROSITE" id="PS50082">
    <property type="entry name" value="WD_REPEATS_2"/>
    <property type="match status" value="1"/>
</dbReference>
<dbReference type="OrthoDB" id="1898560at2759"/>
<evidence type="ECO:0000256" key="2">
    <source>
        <dbReference type="ARBA" id="ARBA00022786"/>
    </source>
</evidence>
<dbReference type="GO" id="GO:0043161">
    <property type="term" value="P:proteasome-mediated ubiquitin-dependent protein catabolic process"/>
    <property type="evidence" value="ECO:0007669"/>
    <property type="project" value="TreeGrafter"/>
</dbReference>
<organism evidence="6 7">
    <name type="scientific">Tetranychus urticae</name>
    <name type="common">Two-spotted spider mite</name>
    <dbReference type="NCBI Taxonomy" id="32264"/>
    <lineage>
        <taxon>Eukaryota</taxon>
        <taxon>Metazoa</taxon>
        <taxon>Ecdysozoa</taxon>
        <taxon>Arthropoda</taxon>
        <taxon>Chelicerata</taxon>
        <taxon>Arachnida</taxon>
        <taxon>Acari</taxon>
        <taxon>Acariformes</taxon>
        <taxon>Trombidiformes</taxon>
        <taxon>Prostigmata</taxon>
        <taxon>Eleutherengona</taxon>
        <taxon>Raphignathae</taxon>
        <taxon>Tetranychoidea</taxon>
        <taxon>Tetranychidae</taxon>
        <taxon>Tetranychus</taxon>
    </lineage>
</organism>
<dbReference type="InterPro" id="IPR015943">
    <property type="entry name" value="WD40/YVTN_repeat-like_dom_sf"/>
</dbReference>
<evidence type="ECO:0000256" key="4">
    <source>
        <dbReference type="PROSITE-ProRule" id="PRU00221"/>
    </source>
</evidence>
<dbReference type="Pfam" id="PF00400">
    <property type="entry name" value="WD40"/>
    <property type="match status" value="2"/>
</dbReference>
<dbReference type="OMA" id="NDEYLIC"/>
<dbReference type="Gene3D" id="2.130.10.10">
    <property type="entry name" value="YVTN repeat-like/Quinoprotein amine dehydrogenase"/>
    <property type="match status" value="2"/>
</dbReference>
<comment type="pathway">
    <text evidence="1">Protein modification; protein ubiquitination.</text>
</comment>
<dbReference type="KEGG" id="tut:107368780"/>
<feature type="compositionally biased region" description="Basic and acidic residues" evidence="5">
    <location>
        <begin position="472"/>
        <end position="481"/>
    </location>
</feature>